<organism evidence="1 2">
    <name type="scientific">Nocardioides fonticola</name>
    <dbReference type="NCBI Taxonomy" id="450363"/>
    <lineage>
        <taxon>Bacteria</taxon>
        <taxon>Bacillati</taxon>
        <taxon>Actinomycetota</taxon>
        <taxon>Actinomycetes</taxon>
        <taxon>Propionibacteriales</taxon>
        <taxon>Nocardioidaceae</taxon>
        <taxon>Nocardioides</taxon>
    </lineage>
</organism>
<evidence type="ECO:0000313" key="1">
    <source>
        <dbReference type="EMBL" id="GAA4112414.1"/>
    </source>
</evidence>
<dbReference type="Proteomes" id="UP001501495">
    <property type="component" value="Unassembled WGS sequence"/>
</dbReference>
<accession>A0ABP7XFR0</accession>
<gene>
    <name evidence="1" type="ORF">GCM10022215_08720</name>
</gene>
<dbReference type="RefSeq" id="WP_344732013.1">
    <property type="nucleotide sequence ID" value="NZ_BAAAZH010000008.1"/>
</dbReference>
<comment type="caution">
    <text evidence="1">The sequence shown here is derived from an EMBL/GenBank/DDBJ whole genome shotgun (WGS) entry which is preliminary data.</text>
</comment>
<reference evidence="2" key="1">
    <citation type="journal article" date="2019" name="Int. J. Syst. Evol. Microbiol.">
        <title>The Global Catalogue of Microorganisms (GCM) 10K type strain sequencing project: providing services to taxonomists for standard genome sequencing and annotation.</title>
        <authorList>
            <consortium name="The Broad Institute Genomics Platform"/>
            <consortium name="The Broad Institute Genome Sequencing Center for Infectious Disease"/>
            <person name="Wu L."/>
            <person name="Ma J."/>
        </authorList>
    </citation>
    <scope>NUCLEOTIDE SEQUENCE [LARGE SCALE GENOMIC DNA]</scope>
    <source>
        <strain evidence="2">JCM 16703</strain>
    </source>
</reference>
<protein>
    <submittedName>
        <fullName evidence="1">Uncharacterized protein</fullName>
    </submittedName>
</protein>
<keyword evidence="2" id="KW-1185">Reference proteome</keyword>
<dbReference type="EMBL" id="BAAAZH010000008">
    <property type="protein sequence ID" value="GAA4112414.1"/>
    <property type="molecule type" value="Genomic_DNA"/>
</dbReference>
<sequence>MLTTVVAVVAVLLVLTRGQDTYVARPPSSTEPSGAAEDVAPGLAAAALTRFADALRAGDPEAAARLAPADDPAAARRLAGIAANARDLSLTDLDIRYVDQSTAPDAEGRWRAVADVRWRIAGFDPTSAQAEVSFVLQSDASGVGIVSAGGGGDRSPLWLSGPITVRRAGEALVQVAVSARADRYARLARVAIASVARTLDMPQSRLVVEVPATEPQLDRMLDASSGTYAGIAAVTAPVDGSDAADAPVHVFVNPEQFDQLRRAGAQVVMTHETTHAATGAVTSRAPLWLVEGFADYVALRNVALPITTTAAELIARTRRSGVPRALPSTADFSVQASGLDATYESAWIACVIIGERVGTVGLERLYDRAGAGAPFAATLRQVTGLTLAQLTSTWRERLSDLAS</sequence>
<name>A0ABP7XFR0_9ACTN</name>
<proteinExistence type="predicted"/>
<evidence type="ECO:0000313" key="2">
    <source>
        <dbReference type="Proteomes" id="UP001501495"/>
    </source>
</evidence>